<feature type="domain" description="GRAM" evidence="3">
    <location>
        <begin position="286"/>
        <end position="353"/>
    </location>
</feature>
<dbReference type="SMART" id="SM00568">
    <property type="entry name" value="GRAM"/>
    <property type="match status" value="1"/>
</dbReference>
<organism evidence="4 5">
    <name type="scientific">Fukomys damarensis</name>
    <name type="common">Damaraland mole rat</name>
    <name type="synonym">Cryptomys damarensis</name>
    <dbReference type="NCBI Taxonomy" id="885580"/>
    <lineage>
        <taxon>Eukaryota</taxon>
        <taxon>Metazoa</taxon>
        <taxon>Chordata</taxon>
        <taxon>Craniata</taxon>
        <taxon>Vertebrata</taxon>
        <taxon>Euteleostomi</taxon>
        <taxon>Mammalia</taxon>
        <taxon>Eutheria</taxon>
        <taxon>Euarchontoglires</taxon>
        <taxon>Glires</taxon>
        <taxon>Rodentia</taxon>
        <taxon>Hystricomorpha</taxon>
        <taxon>Bathyergidae</taxon>
        <taxon>Fukomys</taxon>
    </lineage>
</organism>
<feature type="compositionally biased region" description="Basic residues" evidence="1">
    <location>
        <begin position="25"/>
        <end position="34"/>
    </location>
</feature>
<dbReference type="GO" id="GO:0005546">
    <property type="term" value="F:phosphatidylinositol-4,5-bisphosphate binding"/>
    <property type="evidence" value="ECO:0007669"/>
    <property type="project" value="TreeGrafter"/>
</dbReference>
<dbReference type="GO" id="GO:0044232">
    <property type="term" value="C:organelle membrane contact site"/>
    <property type="evidence" value="ECO:0007669"/>
    <property type="project" value="TreeGrafter"/>
</dbReference>
<dbReference type="Pfam" id="PF02893">
    <property type="entry name" value="GRAM"/>
    <property type="match status" value="1"/>
</dbReference>
<feature type="transmembrane region" description="Helical" evidence="2">
    <location>
        <begin position="490"/>
        <end position="510"/>
    </location>
</feature>
<feature type="region of interest" description="Disordered" evidence="1">
    <location>
        <begin position="125"/>
        <end position="155"/>
    </location>
</feature>
<protein>
    <submittedName>
        <fullName evidence="4">GRAM domain-containing protein 2</fullName>
    </submittedName>
</protein>
<reference evidence="4 5" key="1">
    <citation type="submission" date="2013-11" db="EMBL/GenBank/DDBJ databases">
        <title>The Damaraland mole rat (Fukomys damarensis) genome and evolution of African mole rats.</title>
        <authorList>
            <person name="Gladyshev V.N."/>
            <person name="Fang X."/>
        </authorList>
    </citation>
    <scope>NUCLEOTIDE SEQUENCE [LARGE SCALE GENOMIC DNA]</scope>
    <source>
        <tissue evidence="4">Liver</tissue>
    </source>
</reference>
<dbReference type="Proteomes" id="UP000028990">
    <property type="component" value="Unassembled WGS sequence"/>
</dbReference>
<dbReference type="PANTHER" id="PTHR46973">
    <property type="entry name" value="GRAM DOMAIN-CONTAINING PROTEIN 2A"/>
    <property type="match status" value="1"/>
</dbReference>
<dbReference type="InterPro" id="IPR011993">
    <property type="entry name" value="PH-like_dom_sf"/>
</dbReference>
<gene>
    <name evidence="4" type="ORF">H920_00624</name>
</gene>
<dbReference type="eggNOG" id="KOG1032">
    <property type="taxonomic scope" value="Eukaryota"/>
</dbReference>
<sequence length="536" mass="59297">MEDPIIQPRLGLDLPHPQVLCVWKHSRGRRRGRRGPSEAGSELAGCSHPSSPAGQRATLLPSRTAEAGLVCSDDEELSRAPCVPKAVSGLARRGAGAEVGTPPWAGREAGSELFAASRLYSSDRADSECSPAHRGSQTTLAGAQSPGRQMSKEAGTEEVTFGLGFPGGGHCGEEGEMPALGSRRPATDGAESLTSRSLWQWTVTADRHRVTNMRGDFQLDTRPTNEWKDRQMNRKTAALKSPVTYTEKPDSAQETLDCSLHWPEGLKGREIKKYGREGTLLNKYNEQYHKLFKDIPLEEMVLKVCSCALQRDLFVQGRLYISPNWLCFHASLFGKDIKVAIPVVSVQMIKKHKMARLLPNGLAITTTSQKYVFVSLLSRDSVYDMLRRVCTHLQPSSKNSLSVRKFLEEPECKSLEVLIPEMKWRKICPASRSLLLPDNIPCVPQESLDSTDGLFPSGKPPGPENAVPEAQELEGEPVREQELWLWDSHLLKVIFMLICFLVMSSSYLAFRISQLEQQLCSLDWNGPVPGHGCNGL</sequence>
<dbReference type="CDD" id="cd13220">
    <property type="entry name" value="PH-GRAM_GRAMDC"/>
    <property type="match status" value="1"/>
</dbReference>
<proteinExistence type="predicted"/>
<keyword evidence="5" id="KW-1185">Reference proteome</keyword>
<keyword evidence="2" id="KW-1133">Transmembrane helix</keyword>
<accession>A0A091E0W0</accession>
<dbReference type="InterPro" id="IPR004182">
    <property type="entry name" value="GRAM"/>
</dbReference>
<feature type="compositionally biased region" description="Polar residues" evidence="1">
    <location>
        <begin position="135"/>
        <end position="148"/>
    </location>
</feature>
<dbReference type="GO" id="GO:2001256">
    <property type="term" value="P:regulation of store-operated calcium entry"/>
    <property type="evidence" value="ECO:0007669"/>
    <property type="project" value="TreeGrafter"/>
</dbReference>
<dbReference type="FunFam" id="2.30.29.30:FF:000086">
    <property type="entry name" value="GRAM domain-containing protein 2B isoform 2"/>
    <property type="match status" value="1"/>
</dbReference>
<feature type="region of interest" description="Disordered" evidence="1">
    <location>
        <begin position="25"/>
        <end position="56"/>
    </location>
</feature>
<dbReference type="GO" id="GO:0005789">
    <property type="term" value="C:endoplasmic reticulum membrane"/>
    <property type="evidence" value="ECO:0007669"/>
    <property type="project" value="TreeGrafter"/>
</dbReference>
<evidence type="ECO:0000256" key="2">
    <source>
        <dbReference type="SAM" id="Phobius"/>
    </source>
</evidence>
<dbReference type="PANTHER" id="PTHR46973:SF1">
    <property type="entry name" value="GRAM DOMAIN-CONTAINING PROTEIN 2A"/>
    <property type="match status" value="1"/>
</dbReference>
<dbReference type="AlphaFoldDB" id="A0A091E0W0"/>
<name>A0A091E0W0_FUKDA</name>
<keyword evidence="2" id="KW-0812">Transmembrane</keyword>
<dbReference type="Gene3D" id="2.30.29.30">
    <property type="entry name" value="Pleckstrin-homology domain (PH domain)/Phosphotyrosine-binding domain (PTB)"/>
    <property type="match status" value="1"/>
</dbReference>
<keyword evidence="2" id="KW-0472">Membrane</keyword>
<dbReference type="EMBL" id="KN120660">
    <property type="protein sequence ID" value="KFO38014.1"/>
    <property type="molecule type" value="Genomic_DNA"/>
</dbReference>
<evidence type="ECO:0000259" key="3">
    <source>
        <dbReference type="SMART" id="SM00568"/>
    </source>
</evidence>
<evidence type="ECO:0000313" key="4">
    <source>
        <dbReference type="EMBL" id="KFO38014.1"/>
    </source>
</evidence>
<dbReference type="GO" id="GO:0061817">
    <property type="term" value="P:endoplasmic reticulum-plasma membrane tethering"/>
    <property type="evidence" value="ECO:0007669"/>
    <property type="project" value="TreeGrafter"/>
</dbReference>
<dbReference type="InterPro" id="IPR042624">
    <property type="entry name" value="RAMD2A"/>
</dbReference>
<evidence type="ECO:0000256" key="1">
    <source>
        <dbReference type="SAM" id="MobiDB-lite"/>
    </source>
</evidence>
<evidence type="ECO:0000313" key="5">
    <source>
        <dbReference type="Proteomes" id="UP000028990"/>
    </source>
</evidence>